<accession>A0ABD2PV74</accession>
<dbReference type="Gene3D" id="1.25.40.10">
    <property type="entry name" value="Tetratricopeptide repeat domain"/>
    <property type="match status" value="1"/>
</dbReference>
<dbReference type="AlphaFoldDB" id="A0ABD2PV74"/>
<dbReference type="PANTHER" id="PTHR46533">
    <property type="entry name" value="ZINC FINGER MYND DOMAIN-CONTAINING PROTEIN 12"/>
    <property type="match status" value="1"/>
</dbReference>
<dbReference type="PANTHER" id="PTHR46533:SF1">
    <property type="entry name" value="ZINC FINGER MYND DOMAIN-CONTAINING PROTEIN 12"/>
    <property type="match status" value="1"/>
</dbReference>
<evidence type="ECO:0000313" key="1">
    <source>
        <dbReference type="EMBL" id="KAL3311254.1"/>
    </source>
</evidence>
<name>A0ABD2PV74_9PLAT</name>
<gene>
    <name evidence="1" type="primary">ZMYND12</name>
    <name evidence="1" type="ORF">Ciccas_010166</name>
</gene>
<protein>
    <submittedName>
        <fullName evidence="1">Zinc finger MYND domain-containing protein 12</fullName>
    </submittedName>
</protein>
<sequence>LGVIEYCLLVGHKFLFQGAYADALPPGMQALRFSEEHYGNNSMQLVEPYLILAEAKIGLQMLKEAETYLAQAQWTTIKAKCQVSLGILSKLNRKLAQLFEAKCDYNSALECLAQDIYYSSCEHGPSHIETAGGYFSMARVYYKIHNQKDPAPPKQLPPVVTPSNYCDRVRQVERNCSLNEVVSGVHAADSPVIIADDLYARVIAIWAEFMVDLLLKRQSEREAVPDMVKQTMRPTEVNLSALCNLADQAQCAELGKVLCEVQLHYRHRIVNDKLSSVAPNAGRPDAVTMLSFAFGFFHLLQGDEDKSRTHMKEAILRKEQAEKHVLLDKYEELLSRQFLTH</sequence>
<comment type="caution">
    <text evidence="1">The sequence shown here is derived from an EMBL/GenBank/DDBJ whole genome shotgun (WGS) entry which is preliminary data.</text>
</comment>
<evidence type="ECO:0000313" key="2">
    <source>
        <dbReference type="Proteomes" id="UP001626550"/>
    </source>
</evidence>
<dbReference type="InterPro" id="IPR011990">
    <property type="entry name" value="TPR-like_helical_dom_sf"/>
</dbReference>
<dbReference type="EMBL" id="JBJKFK010002336">
    <property type="protein sequence ID" value="KAL3311254.1"/>
    <property type="molecule type" value="Genomic_DNA"/>
</dbReference>
<dbReference type="Proteomes" id="UP001626550">
    <property type="component" value="Unassembled WGS sequence"/>
</dbReference>
<dbReference type="InterPro" id="IPR053248">
    <property type="entry name" value="Zinc_finger_MYND_domain"/>
</dbReference>
<dbReference type="SUPFAM" id="SSF48452">
    <property type="entry name" value="TPR-like"/>
    <property type="match status" value="1"/>
</dbReference>
<organism evidence="1 2">
    <name type="scientific">Cichlidogyrus casuarinus</name>
    <dbReference type="NCBI Taxonomy" id="1844966"/>
    <lineage>
        <taxon>Eukaryota</taxon>
        <taxon>Metazoa</taxon>
        <taxon>Spiralia</taxon>
        <taxon>Lophotrochozoa</taxon>
        <taxon>Platyhelminthes</taxon>
        <taxon>Monogenea</taxon>
        <taxon>Monopisthocotylea</taxon>
        <taxon>Dactylogyridea</taxon>
        <taxon>Ancyrocephalidae</taxon>
        <taxon>Cichlidogyrus</taxon>
    </lineage>
</organism>
<keyword evidence="2" id="KW-1185">Reference proteome</keyword>
<reference evidence="1 2" key="1">
    <citation type="submission" date="2024-11" db="EMBL/GenBank/DDBJ databases">
        <title>Adaptive evolution of stress response genes in parasites aligns with host niche diversity.</title>
        <authorList>
            <person name="Hahn C."/>
            <person name="Resl P."/>
        </authorList>
    </citation>
    <scope>NUCLEOTIDE SEQUENCE [LARGE SCALE GENOMIC DNA]</scope>
    <source>
        <strain evidence="1">EGGRZ-B1_66</strain>
        <tissue evidence="1">Body</tissue>
    </source>
</reference>
<feature type="non-terminal residue" evidence="1">
    <location>
        <position position="1"/>
    </location>
</feature>
<proteinExistence type="predicted"/>